<organism evidence="2 3">
    <name type="scientific">Thermoanaerobacterium butyriciformans</name>
    <dbReference type="NCBI Taxonomy" id="1702242"/>
    <lineage>
        <taxon>Bacteria</taxon>
        <taxon>Bacillati</taxon>
        <taxon>Bacillota</taxon>
        <taxon>Clostridia</taxon>
        <taxon>Thermoanaerobacterales</taxon>
        <taxon>Thermoanaerobacteraceae</taxon>
        <taxon>Thermoanaerobacterium</taxon>
    </lineage>
</organism>
<dbReference type="Pfam" id="PF12645">
    <property type="entry name" value="HTH_16"/>
    <property type="match status" value="1"/>
</dbReference>
<dbReference type="Proteomes" id="UP001166402">
    <property type="component" value="Unassembled WGS sequence"/>
</dbReference>
<feature type="domain" description="Helix-turn-helix conjugative transposon-like" evidence="1">
    <location>
        <begin position="8"/>
        <end position="64"/>
    </location>
</feature>
<sequence>MSKDKSLFEIILKAKEGDKDAMQEIILRFQPLIKKNMRNVDMDIKDDISQDIVEAIIKAIKKFDIK</sequence>
<evidence type="ECO:0000313" key="2">
    <source>
        <dbReference type="EMBL" id="MBP2073467.1"/>
    </source>
</evidence>
<evidence type="ECO:0000259" key="1">
    <source>
        <dbReference type="Pfam" id="PF12645"/>
    </source>
</evidence>
<gene>
    <name evidence="2" type="ORF">J2Z80_003029</name>
</gene>
<protein>
    <submittedName>
        <fullName evidence="2">RNA polymerase sporulation-specific sigma factor</fullName>
    </submittedName>
</protein>
<evidence type="ECO:0000313" key="3">
    <source>
        <dbReference type="Proteomes" id="UP001166402"/>
    </source>
</evidence>
<dbReference type="InterPro" id="IPR013325">
    <property type="entry name" value="RNA_pol_sigma_r2"/>
</dbReference>
<dbReference type="SUPFAM" id="SSF88946">
    <property type="entry name" value="Sigma2 domain of RNA polymerase sigma factors"/>
    <property type="match status" value="1"/>
</dbReference>
<proteinExistence type="predicted"/>
<comment type="caution">
    <text evidence="2">The sequence shown here is derived from an EMBL/GenBank/DDBJ whole genome shotgun (WGS) entry which is preliminary data.</text>
</comment>
<accession>A0ABS4NIH0</accession>
<keyword evidence="3" id="KW-1185">Reference proteome</keyword>
<dbReference type="EMBL" id="JAGGLT010000059">
    <property type="protein sequence ID" value="MBP2073467.1"/>
    <property type="molecule type" value="Genomic_DNA"/>
</dbReference>
<dbReference type="InterPro" id="IPR024760">
    <property type="entry name" value="HTH_dom_conjug_TS-like"/>
</dbReference>
<reference evidence="2" key="1">
    <citation type="submission" date="2021-03" db="EMBL/GenBank/DDBJ databases">
        <title>Genomic Encyclopedia of Type Strains, Phase IV (KMG-IV): sequencing the most valuable type-strain genomes for metagenomic binning, comparative biology and taxonomic classification.</title>
        <authorList>
            <person name="Goeker M."/>
        </authorList>
    </citation>
    <scope>NUCLEOTIDE SEQUENCE</scope>
    <source>
        <strain evidence="2">DSM 101588</strain>
    </source>
</reference>
<dbReference type="RefSeq" id="WP_209455063.1">
    <property type="nucleotide sequence ID" value="NZ_JAGGLT010000059.1"/>
</dbReference>
<name>A0ABS4NIH0_9THEO</name>